<feature type="region of interest" description="Disordered" evidence="1">
    <location>
        <begin position="20"/>
        <end position="57"/>
    </location>
</feature>
<name>A0A5M4B4Y1_9BACT</name>
<organism evidence="2 3">
    <name type="scientific">Prolixibacter bellariivorans</name>
    <dbReference type="NCBI Taxonomy" id="314319"/>
    <lineage>
        <taxon>Bacteria</taxon>
        <taxon>Pseudomonadati</taxon>
        <taxon>Bacteroidota</taxon>
        <taxon>Bacteroidia</taxon>
        <taxon>Marinilabiliales</taxon>
        <taxon>Prolixibacteraceae</taxon>
        <taxon>Prolixibacter</taxon>
    </lineage>
</organism>
<comment type="caution">
    <text evidence="2">The sequence shown here is derived from an EMBL/GenBank/DDBJ whole genome shotgun (WGS) entry which is preliminary data.</text>
</comment>
<keyword evidence="3" id="KW-1185">Reference proteome</keyword>
<reference evidence="2 3" key="1">
    <citation type="submission" date="2019-10" db="EMBL/GenBank/DDBJ databases">
        <title>Prolixibacter strains distinguished by the presence of nitrate reductase genes were adept at nitrate-dependent anaerobic corrosion of metallic iron and carbon steel.</title>
        <authorList>
            <person name="Iino T."/>
            <person name="Shono N."/>
            <person name="Ito K."/>
            <person name="Nakamura R."/>
            <person name="Sueoka K."/>
            <person name="Harayama S."/>
            <person name="Ohkuma M."/>
        </authorList>
    </citation>
    <scope>NUCLEOTIDE SEQUENCE [LARGE SCALE GENOMIC DNA]</scope>
    <source>
        <strain evidence="2 3">JCM 13498</strain>
    </source>
</reference>
<dbReference type="AlphaFoldDB" id="A0A5M4B4Y1"/>
<feature type="compositionally biased region" description="Polar residues" evidence="1">
    <location>
        <begin position="38"/>
        <end position="57"/>
    </location>
</feature>
<evidence type="ECO:0000313" key="2">
    <source>
        <dbReference type="EMBL" id="GET35229.1"/>
    </source>
</evidence>
<proteinExistence type="predicted"/>
<evidence type="ECO:0000313" key="3">
    <source>
        <dbReference type="Proteomes" id="UP000391834"/>
    </source>
</evidence>
<sequence length="57" mass="6349">MANPFNANVWKVRLPVQQPDEESGIMTKKEGANDCHYSYNQAPQGPSQENKTMSAPL</sequence>
<protein>
    <submittedName>
        <fullName evidence="2">Uncharacterized protein</fullName>
    </submittedName>
</protein>
<evidence type="ECO:0000256" key="1">
    <source>
        <dbReference type="SAM" id="MobiDB-lite"/>
    </source>
</evidence>
<dbReference type="Proteomes" id="UP000391834">
    <property type="component" value="Unassembled WGS sequence"/>
</dbReference>
<gene>
    <name evidence="2" type="ORF">PbJCM13498_40920</name>
</gene>
<accession>A0A5M4B4Y1</accession>
<dbReference type="EMBL" id="BLAX01000001">
    <property type="protein sequence ID" value="GET35229.1"/>
    <property type="molecule type" value="Genomic_DNA"/>
</dbReference>